<keyword evidence="4" id="KW-1185">Reference proteome</keyword>
<evidence type="ECO:0000256" key="1">
    <source>
        <dbReference type="SAM" id="Phobius"/>
    </source>
</evidence>
<name>A0A162XSP3_9FLAO</name>
<feature type="transmembrane region" description="Helical" evidence="1">
    <location>
        <begin position="51"/>
        <end position="73"/>
    </location>
</feature>
<dbReference type="Proteomes" id="UP000076715">
    <property type="component" value="Unassembled WGS sequence"/>
</dbReference>
<gene>
    <name evidence="3" type="ORF">AWE51_14265</name>
</gene>
<dbReference type="EMBL" id="LQRT01000046">
    <property type="protein sequence ID" value="KZS38747.1"/>
    <property type="molecule type" value="Genomic_DNA"/>
</dbReference>
<reference evidence="3 4" key="1">
    <citation type="submission" date="2016-01" db="EMBL/GenBank/DDBJ databases">
        <title>The draft genome sequence of Aquimarina sp. RZW4-3-2.</title>
        <authorList>
            <person name="Wang Y."/>
        </authorList>
    </citation>
    <scope>NUCLEOTIDE SEQUENCE [LARGE SCALE GENOMIC DNA]</scope>
    <source>
        <strain evidence="3 4">RZW4-3-2</strain>
    </source>
</reference>
<keyword evidence="1" id="KW-0812">Transmembrane</keyword>
<protein>
    <recommendedName>
        <fullName evidence="2">2TM domain-containing protein</fullName>
    </recommendedName>
</protein>
<dbReference type="RefSeq" id="WP_066318433.1">
    <property type="nucleotide sequence ID" value="NZ_CANLSS010000004.1"/>
</dbReference>
<evidence type="ECO:0000313" key="3">
    <source>
        <dbReference type="EMBL" id="KZS38747.1"/>
    </source>
</evidence>
<dbReference type="OrthoDB" id="1495672at2"/>
<keyword evidence="1" id="KW-0472">Membrane</keyword>
<accession>A0A162XSP3</accession>
<organism evidence="3 4">
    <name type="scientific">Aquimarina aggregata</name>
    <dbReference type="NCBI Taxonomy" id="1642818"/>
    <lineage>
        <taxon>Bacteria</taxon>
        <taxon>Pseudomonadati</taxon>
        <taxon>Bacteroidota</taxon>
        <taxon>Flavobacteriia</taxon>
        <taxon>Flavobacteriales</taxon>
        <taxon>Flavobacteriaceae</taxon>
        <taxon>Aquimarina</taxon>
    </lineage>
</organism>
<keyword evidence="1" id="KW-1133">Transmembrane helix</keyword>
<proteinExistence type="predicted"/>
<dbReference type="STRING" id="1642818.AWE51_14265"/>
<dbReference type="AlphaFoldDB" id="A0A162XSP3"/>
<feature type="domain" description="2TM" evidence="2">
    <location>
        <begin position="12"/>
        <end position="101"/>
    </location>
</feature>
<evidence type="ECO:0000259" key="2">
    <source>
        <dbReference type="Pfam" id="PF13239"/>
    </source>
</evidence>
<feature type="transmembrane region" description="Helical" evidence="1">
    <location>
        <begin position="23"/>
        <end position="45"/>
    </location>
</feature>
<sequence length="105" mass="12830">MNNLEEKRVYESAKKRLKEEKGFYVHVGVYITINIVSFIFFMTAFDTDFPWVFWVNALRPLLWGLGLLGHGLWTFRRNIKWFKNSIYSKQWEERKIKELMKDEDF</sequence>
<evidence type="ECO:0000313" key="4">
    <source>
        <dbReference type="Proteomes" id="UP000076715"/>
    </source>
</evidence>
<dbReference type="Pfam" id="PF13239">
    <property type="entry name" value="2TM"/>
    <property type="match status" value="1"/>
</dbReference>
<dbReference type="InterPro" id="IPR025698">
    <property type="entry name" value="2TM_dom"/>
</dbReference>
<comment type="caution">
    <text evidence="3">The sequence shown here is derived from an EMBL/GenBank/DDBJ whole genome shotgun (WGS) entry which is preliminary data.</text>
</comment>